<feature type="signal peptide" evidence="4">
    <location>
        <begin position="1"/>
        <end position="22"/>
    </location>
</feature>
<keyword evidence="2 3" id="KW-0802">TPR repeat</keyword>
<sequence length="292" mass="30932">MRIMRRTPHRTRLLSLAPCALAAMPLLLTGCVSNVPSNRAAIARERQAAQDPRAMVHIGDAARDQGDLKTAISFYGRAAALRPQDPAYVTPYAETLAATGELGQAMAVIRQARTGADAQSDLRFIVLQARLLTSSQRPLDAIAILTPAIARHPDSATLQIGLGIALDNTRDFTHAQAAYQRALALDPSSLAAENNLELSIALAGNPQEALTGLDRLRNKAVGRGASDATLATIDGNLAIIYALLGDLPNARRVGMGAVANTRELRDNDRFYSLLAPTDSGAPDRSGLSATPD</sequence>
<dbReference type="PANTHER" id="PTHR44186">
    <property type="match status" value="1"/>
</dbReference>
<evidence type="ECO:0000313" key="5">
    <source>
        <dbReference type="EMBL" id="GAN54974.1"/>
    </source>
</evidence>
<feature type="chain" id="PRO_5002308208" evidence="4">
    <location>
        <begin position="23"/>
        <end position="292"/>
    </location>
</feature>
<comment type="caution">
    <text evidence="5">The sequence shown here is derived from an EMBL/GenBank/DDBJ whole genome shotgun (WGS) entry which is preliminary data.</text>
</comment>
<evidence type="ECO:0000256" key="4">
    <source>
        <dbReference type="SAM" id="SignalP"/>
    </source>
</evidence>
<keyword evidence="4" id="KW-0732">Signal</keyword>
<gene>
    <name evidence="5" type="ORF">Tasa_035_009</name>
</gene>
<dbReference type="PROSITE" id="PS51257">
    <property type="entry name" value="PROKAR_LIPOPROTEIN"/>
    <property type="match status" value="1"/>
</dbReference>
<dbReference type="PROSITE" id="PS50005">
    <property type="entry name" value="TPR"/>
    <property type="match status" value="2"/>
</dbReference>
<dbReference type="SMART" id="SM00028">
    <property type="entry name" value="TPR"/>
    <property type="match status" value="2"/>
</dbReference>
<evidence type="ECO:0000256" key="2">
    <source>
        <dbReference type="ARBA" id="ARBA00022803"/>
    </source>
</evidence>
<feature type="repeat" description="TPR" evidence="3">
    <location>
        <begin position="52"/>
        <end position="85"/>
    </location>
</feature>
<protein>
    <submittedName>
        <fullName evidence="5">TPR repeat-containing protein</fullName>
    </submittedName>
</protein>
<keyword evidence="6" id="KW-1185">Reference proteome</keyword>
<reference evidence="5 6" key="1">
    <citation type="submission" date="2012-10" db="EMBL/GenBank/DDBJ databases">
        <title>Genome sequencing of Tanticharoenia sakaeratensis NBRC 103193.</title>
        <authorList>
            <person name="Azuma Y."/>
            <person name="Hadano H."/>
            <person name="Hirakawa H."/>
            <person name="Matsushita K."/>
        </authorList>
    </citation>
    <scope>NUCLEOTIDE SEQUENCE [LARGE SCALE GENOMIC DNA]</scope>
    <source>
        <strain evidence="5 6">NBRC 103193</strain>
    </source>
</reference>
<proteinExistence type="predicted"/>
<evidence type="ECO:0000313" key="6">
    <source>
        <dbReference type="Proteomes" id="UP000032679"/>
    </source>
</evidence>
<dbReference type="STRING" id="1231623.Tasa_035_009"/>
<dbReference type="AlphaFoldDB" id="A0A0D6MMS7"/>
<organism evidence="5 6">
    <name type="scientific">Tanticharoenia sakaeratensis NBRC 103193</name>
    <dbReference type="NCBI Taxonomy" id="1231623"/>
    <lineage>
        <taxon>Bacteria</taxon>
        <taxon>Pseudomonadati</taxon>
        <taxon>Pseudomonadota</taxon>
        <taxon>Alphaproteobacteria</taxon>
        <taxon>Acetobacterales</taxon>
        <taxon>Acetobacteraceae</taxon>
        <taxon>Tanticharoenia</taxon>
    </lineage>
</organism>
<dbReference type="Gene3D" id="1.25.40.10">
    <property type="entry name" value="Tetratricopeptide repeat domain"/>
    <property type="match status" value="2"/>
</dbReference>
<accession>A0A0D6MMS7</accession>
<feature type="repeat" description="TPR" evidence="3">
    <location>
        <begin position="156"/>
        <end position="189"/>
    </location>
</feature>
<evidence type="ECO:0000256" key="1">
    <source>
        <dbReference type="ARBA" id="ARBA00022737"/>
    </source>
</evidence>
<evidence type="ECO:0000256" key="3">
    <source>
        <dbReference type="PROSITE-ProRule" id="PRU00339"/>
    </source>
</evidence>
<dbReference type="SUPFAM" id="SSF48452">
    <property type="entry name" value="TPR-like"/>
    <property type="match status" value="1"/>
</dbReference>
<dbReference type="InterPro" id="IPR019734">
    <property type="entry name" value="TPR_rpt"/>
</dbReference>
<dbReference type="PANTHER" id="PTHR44186:SF1">
    <property type="entry name" value="BARDET-BIEDL SYNDROME 4 PROTEIN"/>
    <property type="match status" value="1"/>
</dbReference>
<dbReference type="Pfam" id="PF13432">
    <property type="entry name" value="TPR_16"/>
    <property type="match status" value="1"/>
</dbReference>
<dbReference type="EMBL" id="BALE01000035">
    <property type="protein sequence ID" value="GAN54974.1"/>
    <property type="molecule type" value="Genomic_DNA"/>
</dbReference>
<dbReference type="Pfam" id="PF14559">
    <property type="entry name" value="TPR_19"/>
    <property type="match status" value="1"/>
</dbReference>
<dbReference type="Proteomes" id="UP000032679">
    <property type="component" value="Unassembled WGS sequence"/>
</dbReference>
<dbReference type="InterPro" id="IPR011990">
    <property type="entry name" value="TPR-like_helical_dom_sf"/>
</dbReference>
<name>A0A0D6MMS7_9PROT</name>
<keyword evidence="1" id="KW-0677">Repeat</keyword>